<dbReference type="EMBL" id="CP159485">
    <property type="protein sequence ID" value="XCI29315.1"/>
    <property type="molecule type" value="Genomic_DNA"/>
</dbReference>
<organism evidence="2">
    <name type="scientific">Proteinivorax hydrogeniformans</name>
    <dbReference type="NCBI Taxonomy" id="1826727"/>
    <lineage>
        <taxon>Bacteria</taxon>
        <taxon>Bacillati</taxon>
        <taxon>Bacillota</taxon>
        <taxon>Clostridia</taxon>
        <taxon>Eubacteriales</taxon>
        <taxon>Proteinivoracaceae</taxon>
        <taxon>Proteinivorax</taxon>
    </lineage>
</organism>
<evidence type="ECO:0000259" key="1">
    <source>
        <dbReference type="Pfam" id="PF22483"/>
    </source>
</evidence>
<reference evidence="2" key="1">
    <citation type="journal article" date="2018" name="Antonie Van Leeuwenhoek">
        <title>Proteinivorax hydrogeniformans sp. nov., an anaerobic, haloalkaliphilic bacterium fermenting proteinaceous compounds with high hydrogen production.</title>
        <authorList>
            <person name="Boltyanskaya Y."/>
            <person name="Detkova E."/>
            <person name="Pimenov N."/>
            <person name="Kevbrin V."/>
        </authorList>
    </citation>
    <scope>NUCLEOTIDE SEQUENCE</scope>
    <source>
        <strain evidence="2">Z-710</strain>
    </source>
</reference>
<dbReference type="PANTHER" id="PTHR35004:SF7">
    <property type="entry name" value="INTEGRASE PROTEIN"/>
    <property type="match status" value="1"/>
</dbReference>
<gene>
    <name evidence="2" type="primary">istA</name>
    <name evidence="2" type="ORF">PRVXH_000631</name>
</gene>
<name>A0AAU8HVA9_9FIRM</name>
<feature type="domain" description="Transposase for insertion sequence element IS21-like C-terminal" evidence="1">
    <location>
        <begin position="308"/>
        <end position="377"/>
    </location>
</feature>
<sequence length="502" mass="59128">MLTITQLNYIRKMYFEKGLSYSEIERRTGHNYRTIKKYLEKEDFNVKPKKKSGPTKSDLIRPYVREILEEDKDKKKKYRHTAKKIHERLKVERPDKCLISERTMRTLVKEEKQKVYNTDDCHLGLDHPGGEAQVDFGEIYIVENGTKKKAHELVLSFPKSNAGFCQVTRSETMEALCEALINIFKYISFTPNKIWFDQMAAACIRKKDSKGQPVMTERFARLALHYGFEPLFCNPDSGNEKSNVVKKVGYFRKNLFVPEPEISDLEKYNFDLLNRCFEDNQRSHYKEPGTINEIFIKETELMKTTTKIDFDYGRFEKRRVNKLGYIINDHCSYSVSPKYVGSYVWVKILANELVIYDKDYREITRHNRLFEKGKKSTHWMDFIDVIAARPRALKYSGFYSLLPDNWKSYTNEMDNEDLKQSLKFLKMCLLEKDMAFAEKVLAENIRKSVKETAALWTTYYRLTEDVSVYHQNHSPPALPRLPDYDISAESYNSLMGGMRDDR</sequence>
<dbReference type="AlphaFoldDB" id="A0AAU8HVA9"/>
<dbReference type="Pfam" id="PF22483">
    <property type="entry name" value="Mu-transpos_C_2"/>
    <property type="match status" value="1"/>
</dbReference>
<reference evidence="2" key="2">
    <citation type="submission" date="2024-06" db="EMBL/GenBank/DDBJ databases">
        <authorList>
            <person name="Petrova K.O."/>
            <person name="Toshchakov S.V."/>
            <person name="Boltjanskaja Y.V."/>
            <person name="Kevbrin V.V."/>
        </authorList>
    </citation>
    <scope>NUCLEOTIDE SEQUENCE</scope>
    <source>
        <strain evidence="2">Z-710</strain>
    </source>
</reference>
<dbReference type="PANTHER" id="PTHR35004">
    <property type="entry name" value="TRANSPOSASE RV3428C-RELATED"/>
    <property type="match status" value="1"/>
</dbReference>
<dbReference type="RefSeq" id="WP_353893863.1">
    <property type="nucleotide sequence ID" value="NZ_CP159485.1"/>
</dbReference>
<evidence type="ECO:0000313" key="2">
    <source>
        <dbReference type="EMBL" id="XCI29315.1"/>
    </source>
</evidence>
<dbReference type="InterPro" id="IPR054353">
    <property type="entry name" value="IstA-like_C"/>
</dbReference>
<proteinExistence type="predicted"/>
<accession>A0AAU8HVA9</accession>
<protein>
    <submittedName>
        <fullName evidence="2">IS21 family transposase</fullName>
    </submittedName>
</protein>
<dbReference type="NCBIfam" id="NF033546">
    <property type="entry name" value="transpos_IS21"/>
    <property type="match status" value="1"/>
</dbReference>